<keyword evidence="3" id="KW-1185">Reference proteome</keyword>
<protein>
    <submittedName>
        <fullName evidence="2">Uncharacterized protein</fullName>
    </submittedName>
</protein>
<dbReference type="EMBL" id="CP000561">
    <property type="protein sequence ID" value="ABO08838.1"/>
    <property type="molecule type" value="Genomic_DNA"/>
</dbReference>
<dbReference type="RefSeq" id="WP_011850096.1">
    <property type="nucleotide sequence ID" value="NC_009073.1"/>
</dbReference>
<dbReference type="HOGENOM" id="CLU_445944_0_0_2"/>
<gene>
    <name evidence="2" type="ordered locus">Pcal_1418</name>
</gene>
<keyword evidence="1" id="KW-0175">Coiled coil</keyword>
<reference evidence="2" key="1">
    <citation type="submission" date="2007-02" db="EMBL/GenBank/DDBJ databases">
        <title>Complete sequence of Pyrobaculum calidifontis JCM 11548.</title>
        <authorList>
            <consortium name="US DOE Joint Genome Institute"/>
            <person name="Copeland A."/>
            <person name="Lucas S."/>
            <person name="Lapidus A."/>
            <person name="Barry K."/>
            <person name="Glavina del Rio T."/>
            <person name="Dalin E."/>
            <person name="Tice H."/>
            <person name="Pitluck S."/>
            <person name="Chain P."/>
            <person name="Malfatti S."/>
            <person name="Shin M."/>
            <person name="Vergez L."/>
            <person name="Schmutz J."/>
            <person name="Larimer F."/>
            <person name="Land M."/>
            <person name="Hauser L."/>
            <person name="Kyrpides N."/>
            <person name="Mikhailova N."/>
            <person name="Cozen A.E."/>
            <person name="Fitz-Gibbon S.T."/>
            <person name="House C.H."/>
            <person name="Saltikov C."/>
            <person name="Lowe T.M."/>
            <person name="Richardson P."/>
        </authorList>
    </citation>
    <scope>NUCLEOTIDE SEQUENCE [LARGE SCALE GENOMIC DNA]</scope>
    <source>
        <strain evidence="2">JCM 11548</strain>
    </source>
</reference>
<proteinExistence type="predicted"/>
<dbReference type="Proteomes" id="UP000001431">
    <property type="component" value="Chromosome"/>
</dbReference>
<feature type="coiled-coil region" evidence="1">
    <location>
        <begin position="5"/>
        <end position="32"/>
    </location>
</feature>
<accession>A3MW21</accession>
<name>A3MW21_PYRCJ</name>
<evidence type="ECO:0000313" key="3">
    <source>
        <dbReference type="Proteomes" id="UP000001431"/>
    </source>
</evidence>
<dbReference type="AlphaFoldDB" id="A3MW21"/>
<dbReference type="GeneID" id="4909225"/>
<organism evidence="2 3">
    <name type="scientific">Pyrobaculum calidifontis (strain DSM 21063 / JCM 11548 / VA1)</name>
    <dbReference type="NCBI Taxonomy" id="410359"/>
    <lineage>
        <taxon>Archaea</taxon>
        <taxon>Thermoproteota</taxon>
        <taxon>Thermoprotei</taxon>
        <taxon>Thermoproteales</taxon>
        <taxon>Thermoproteaceae</taxon>
        <taxon>Pyrobaculum</taxon>
    </lineage>
</organism>
<dbReference type="KEGG" id="pcl:Pcal_1418"/>
<sequence length="619" mass="70342">MDWGEAFSNEALEELRGRLERWEELCMQLRGLYYRYIDLAAFRSEKCFYPGRRCKRPWGREYDVGDLTFMWLHIANTAPLCGDLIKALADVEERFRQMGVESLEKHGGVEEKSMAVTEIVHWRIKKPVYATVALWEKRLYVFYDGMSIGEGLRGDELEKLIREAMQVGIAAEVYDVDDEYKRLLLEVPLPRPVSGLLGRWNRAPVALFRNLGWLLSDDWRQHLGHTAGNPGQVAVRLFDWIALAKYTMERRIAPRAPLVFKLSIYLITRSKRGKNPIVEVRPVGTATETISTVYDWFGITLGKTEEVLARGYLVLKALKEEAFKRDGKMYVVNDVGAWIAFSNAVATLVLGDGYAMPAEFRIVAKASPRETLEGGTHIKELAEALGGVVAGREVKLQSWHMRLLLLTPPTPAFEKTAELYEVLVNYPAAAVVEINGATYLLTHNGGGEFVIGKGRATELYEAVNRLGIQTRLKGQLLVLTYAQLEELARRGFAVKFLNDMEKDAVREVKAVTPASDPNAVRRVLEEVAKMARIVVATDRGRLYIRIIPHDKSKAEEIAAKLRAVGIRATILRKKREVRIHEQKSIEIIRRIAPHFFHPFTFLQSHYCKIKAPIYESFDI</sequence>
<evidence type="ECO:0000256" key="1">
    <source>
        <dbReference type="SAM" id="Coils"/>
    </source>
</evidence>
<evidence type="ECO:0000313" key="2">
    <source>
        <dbReference type="EMBL" id="ABO08838.1"/>
    </source>
</evidence>